<feature type="region of interest" description="Disordered" evidence="1">
    <location>
        <begin position="65"/>
        <end position="131"/>
    </location>
</feature>
<dbReference type="Proteomes" id="UP001153069">
    <property type="component" value="Unassembled WGS sequence"/>
</dbReference>
<protein>
    <submittedName>
        <fullName evidence="2">Uncharacterized protein</fullName>
    </submittedName>
</protein>
<accession>A0A9N8DPN6</accession>
<feature type="compositionally biased region" description="Acidic residues" evidence="1">
    <location>
        <begin position="343"/>
        <end position="356"/>
    </location>
</feature>
<evidence type="ECO:0000313" key="2">
    <source>
        <dbReference type="EMBL" id="CAB9506379.1"/>
    </source>
</evidence>
<organism evidence="2 3">
    <name type="scientific">Seminavis robusta</name>
    <dbReference type="NCBI Taxonomy" id="568900"/>
    <lineage>
        <taxon>Eukaryota</taxon>
        <taxon>Sar</taxon>
        <taxon>Stramenopiles</taxon>
        <taxon>Ochrophyta</taxon>
        <taxon>Bacillariophyta</taxon>
        <taxon>Bacillariophyceae</taxon>
        <taxon>Bacillariophycidae</taxon>
        <taxon>Naviculales</taxon>
        <taxon>Naviculaceae</taxon>
        <taxon>Seminavis</taxon>
    </lineage>
</organism>
<evidence type="ECO:0000256" key="1">
    <source>
        <dbReference type="SAM" id="MobiDB-lite"/>
    </source>
</evidence>
<sequence>MKERPTEMRVTGSFCYRRVGSALMILWFSSSGPKTTSGAVSASSEWHSQHHHDVYQAFPASQDVYHHEPHQPSSSSSFDMDHHQQHQQQSSLLHPEEHHPEPLHPQQQQTLTRQEEEEAAEAARPPDMKTQHVVKALRRTAFLNDRLLYNSRHNHRQSNVMATGWGMPKPHNIPRIETPPHKTVFHHANTNTRDISLKDLVSTLLQTVNDDHEKSIVLSLAMIYLDRATSVETPRSNGIPPCPFCTSDTVHCILMTAMLMALRVVQGHTLDDTTTVEESLLERLPPQVKVDRDSLKDMMAWMEAALGDTRYYVSLEDMQHFRTGWERMFPPTASTWKDAKQQEEEDETQDEDDPPNEDDHSQP</sequence>
<proteinExistence type="predicted"/>
<dbReference type="EMBL" id="CAICTM010000264">
    <property type="protein sequence ID" value="CAB9506379.1"/>
    <property type="molecule type" value="Genomic_DNA"/>
</dbReference>
<gene>
    <name evidence="2" type="ORF">SEMRO_265_G102740.1</name>
</gene>
<keyword evidence="3" id="KW-1185">Reference proteome</keyword>
<comment type="caution">
    <text evidence="2">The sequence shown here is derived from an EMBL/GenBank/DDBJ whole genome shotgun (WGS) entry which is preliminary data.</text>
</comment>
<reference evidence="2" key="1">
    <citation type="submission" date="2020-06" db="EMBL/GenBank/DDBJ databases">
        <authorList>
            <consortium name="Plant Systems Biology data submission"/>
        </authorList>
    </citation>
    <scope>NUCLEOTIDE SEQUENCE</scope>
    <source>
        <strain evidence="2">D6</strain>
    </source>
</reference>
<feature type="region of interest" description="Disordered" evidence="1">
    <location>
        <begin position="332"/>
        <end position="363"/>
    </location>
</feature>
<evidence type="ECO:0000313" key="3">
    <source>
        <dbReference type="Proteomes" id="UP001153069"/>
    </source>
</evidence>
<name>A0A9N8DPN6_9STRA</name>
<dbReference type="AlphaFoldDB" id="A0A9N8DPN6"/>
<dbReference type="OrthoDB" id="48475at2759"/>